<feature type="domain" description="Flagellar motor switch protein FliG C-terminal" evidence="10">
    <location>
        <begin position="219"/>
        <end position="326"/>
    </location>
</feature>
<name>A0ABT6H385_9BACI</name>
<keyword evidence="6" id="KW-0145">Chemotaxis</keyword>
<keyword evidence="5" id="KW-1003">Cell membrane</keyword>
<keyword evidence="14" id="KW-1185">Reference proteome</keyword>
<evidence type="ECO:0000259" key="10">
    <source>
        <dbReference type="Pfam" id="PF01706"/>
    </source>
</evidence>
<dbReference type="PANTHER" id="PTHR30534:SF0">
    <property type="entry name" value="FLAGELLAR MOTOR SWITCH PROTEIN FLIG"/>
    <property type="match status" value="1"/>
</dbReference>
<evidence type="ECO:0000259" key="11">
    <source>
        <dbReference type="Pfam" id="PF14841"/>
    </source>
</evidence>
<accession>A0ABT6H385</accession>
<evidence type="ECO:0000256" key="1">
    <source>
        <dbReference type="ARBA" id="ARBA00004117"/>
    </source>
</evidence>
<keyword evidence="7" id="KW-0283">Flagellar rotation</keyword>
<comment type="subcellular location">
    <subcellularLocation>
        <location evidence="1">Bacterial flagellum basal body</location>
    </subcellularLocation>
    <subcellularLocation>
        <location evidence="2">Cell membrane</location>
        <topology evidence="2">Peripheral membrane protein</topology>
        <orientation evidence="2">Cytoplasmic side</orientation>
    </subcellularLocation>
</comment>
<evidence type="ECO:0000256" key="9">
    <source>
        <dbReference type="ARBA" id="ARBA00023143"/>
    </source>
</evidence>
<dbReference type="RefSeq" id="WP_124563968.1">
    <property type="nucleotide sequence ID" value="NZ_JARRRY010000001.1"/>
</dbReference>
<protein>
    <recommendedName>
        <fullName evidence="4">Flagellar motor switch protein FliG</fullName>
    </recommendedName>
</protein>
<keyword evidence="13" id="KW-0969">Cilium</keyword>
<dbReference type="PANTHER" id="PTHR30534">
    <property type="entry name" value="FLAGELLAR MOTOR SWITCH PROTEIN FLIG"/>
    <property type="match status" value="1"/>
</dbReference>
<feature type="domain" description="Flagellar motor switch protein FliG N-terminal" evidence="12">
    <location>
        <begin position="7"/>
        <end position="103"/>
    </location>
</feature>
<evidence type="ECO:0000256" key="3">
    <source>
        <dbReference type="ARBA" id="ARBA00010299"/>
    </source>
</evidence>
<dbReference type="NCBIfam" id="TIGR00207">
    <property type="entry name" value="fliG"/>
    <property type="match status" value="1"/>
</dbReference>
<dbReference type="Pfam" id="PF01706">
    <property type="entry name" value="FliG_C"/>
    <property type="match status" value="1"/>
</dbReference>
<dbReference type="Pfam" id="PF14841">
    <property type="entry name" value="FliG_M"/>
    <property type="match status" value="1"/>
</dbReference>
<keyword evidence="13" id="KW-0282">Flagellum</keyword>
<gene>
    <name evidence="13" type="primary">fliG</name>
    <name evidence="13" type="ORF">P6P90_02500</name>
</gene>
<evidence type="ECO:0000256" key="4">
    <source>
        <dbReference type="ARBA" id="ARBA00021870"/>
    </source>
</evidence>
<dbReference type="Gene3D" id="1.10.220.30">
    <property type="match status" value="3"/>
</dbReference>
<dbReference type="EMBL" id="JARULN010000001">
    <property type="protein sequence ID" value="MDG5752871.1"/>
    <property type="molecule type" value="Genomic_DNA"/>
</dbReference>
<dbReference type="Pfam" id="PF14842">
    <property type="entry name" value="FliG_N"/>
    <property type="match status" value="1"/>
</dbReference>
<evidence type="ECO:0000256" key="7">
    <source>
        <dbReference type="ARBA" id="ARBA00022779"/>
    </source>
</evidence>
<feature type="domain" description="Flagellar motor switch protein FliG middle" evidence="11">
    <location>
        <begin position="119"/>
        <end position="188"/>
    </location>
</feature>
<dbReference type="InterPro" id="IPR023087">
    <property type="entry name" value="Flg_Motor_Flig_C"/>
</dbReference>
<dbReference type="InterPro" id="IPR032779">
    <property type="entry name" value="FliG_M"/>
</dbReference>
<keyword evidence="9" id="KW-0975">Bacterial flagellum</keyword>
<evidence type="ECO:0000256" key="8">
    <source>
        <dbReference type="ARBA" id="ARBA00023136"/>
    </source>
</evidence>
<evidence type="ECO:0000259" key="12">
    <source>
        <dbReference type="Pfam" id="PF14842"/>
    </source>
</evidence>
<evidence type="ECO:0000313" key="13">
    <source>
        <dbReference type="EMBL" id="MDG5752871.1"/>
    </source>
</evidence>
<comment type="similarity">
    <text evidence="3">Belongs to the FliG family.</text>
</comment>
<reference evidence="13 14" key="1">
    <citation type="submission" date="2023-04" db="EMBL/GenBank/DDBJ databases">
        <title>Ectobacillus antri isolated from activated sludge.</title>
        <authorList>
            <person name="Yan P."/>
            <person name="Liu X."/>
        </authorList>
    </citation>
    <scope>NUCLEOTIDE SEQUENCE [LARGE SCALE GENOMIC DNA]</scope>
    <source>
        <strain evidence="13 14">C18H</strain>
    </source>
</reference>
<evidence type="ECO:0000256" key="2">
    <source>
        <dbReference type="ARBA" id="ARBA00004413"/>
    </source>
</evidence>
<dbReference type="PRINTS" id="PR00954">
    <property type="entry name" value="FLGMOTORFLIG"/>
</dbReference>
<keyword evidence="8" id="KW-0472">Membrane</keyword>
<dbReference type="InterPro" id="IPR011002">
    <property type="entry name" value="FliG_a-hlx"/>
</dbReference>
<dbReference type="InterPro" id="IPR000090">
    <property type="entry name" value="Flg_Motor_Flig"/>
</dbReference>
<organism evidence="13 14">
    <name type="scientific">Ectobacillus antri</name>
    <dbReference type="NCBI Taxonomy" id="2486280"/>
    <lineage>
        <taxon>Bacteria</taxon>
        <taxon>Bacillati</taxon>
        <taxon>Bacillota</taxon>
        <taxon>Bacilli</taxon>
        <taxon>Bacillales</taxon>
        <taxon>Bacillaceae</taxon>
        <taxon>Ectobacillus</taxon>
    </lineage>
</organism>
<dbReference type="Proteomes" id="UP001218246">
    <property type="component" value="Unassembled WGS sequence"/>
</dbReference>
<dbReference type="SUPFAM" id="SSF48029">
    <property type="entry name" value="FliG"/>
    <property type="match status" value="2"/>
</dbReference>
<evidence type="ECO:0000256" key="5">
    <source>
        <dbReference type="ARBA" id="ARBA00022475"/>
    </source>
</evidence>
<evidence type="ECO:0000256" key="6">
    <source>
        <dbReference type="ARBA" id="ARBA00022500"/>
    </source>
</evidence>
<evidence type="ECO:0000313" key="14">
    <source>
        <dbReference type="Proteomes" id="UP001218246"/>
    </source>
</evidence>
<proteinExistence type="inferred from homology"/>
<keyword evidence="13" id="KW-0966">Cell projection</keyword>
<dbReference type="InterPro" id="IPR028263">
    <property type="entry name" value="FliG_N"/>
</dbReference>
<sequence length="336" mass="38439">MSKNEQITSREKAAILIQVLDEDTAAEVVTRLNEDEKETLLREISRFKKYPTDTLQDVLGQFMQEMSIRELSMMAPNRNYIRRLFKNMSDEEWEALIQDMSLNPDNPFDFLNSVTDLESLLTILNDESPQTIAIIASHIKPQLASRLIEKLPEQKMVETVMRIAKLEQVDGDLVNQIGELLKSKLKHMSFGPTNKTDGLKTIVNILNNVSRGVEKTVFEKLDVEDYALSEKIRENMFVFEDILRLDDLALRRVLEEIKDNNLLAKALKSAKEELKEKLFTCISSSRKQMIVDEMDGLGPLKVADVEKAQQVVTSTVKRLEKDGKIVVQRGEEDVII</sequence>
<comment type="caution">
    <text evidence="13">The sequence shown here is derived from an EMBL/GenBank/DDBJ whole genome shotgun (WGS) entry which is preliminary data.</text>
</comment>